<proteinExistence type="predicted"/>
<comment type="caution">
    <text evidence="1">The sequence shown here is derived from an EMBL/GenBank/DDBJ whole genome shotgun (WGS) entry which is preliminary data.</text>
</comment>
<protein>
    <submittedName>
        <fullName evidence="1">Uncharacterized protein</fullName>
    </submittedName>
</protein>
<accession>A0A9X2CK72</accession>
<reference evidence="1" key="1">
    <citation type="submission" date="2022-01" db="EMBL/GenBank/DDBJ databases">
        <title>Whole genome-based taxonomy of the Shewanellaceae.</title>
        <authorList>
            <person name="Martin-Rodriguez A.J."/>
        </authorList>
    </citation>
    <scope>NUCLEOTIDE SEQUENCE</scope>
    <source>
        <strain evidence="1">DSM 16422</strain>
    </source>
</reference>
<keyword evidence="2" id="KW-1185">Reference proteome</keyword>
<name>A0A9X2CK72_9GAMM</name>
<dbReference type="RefSeq" id="WP_248993992.1">
    <property type="nucleotide sequence ID" value="NZ_JAKIKP010000001.1"/>
</dbReference>
<dbReference type="AlphaFoldDB" id="A0A9X2CK72"/>
<sequence>MATISNAKRWNELCELQIQVMSNMAEQFPQRRESLAQICEGWRNVTEQLKLDKIPIIK</sequence>
<evidence type="ECO:0000313" key="1">
    <source>
        <dbReference type="EMBL" id="MCL1141305.1"/>
    </source>
</evidence>
<dbReference type="Proteomes" id="UP001139333">
    <property type="component" value="Unassembled WGS sequence"/>
</dbReference>
<gene>
    <name evidence="1" type="ORF">L2672_01135</name>
</gene>
<organism evidence="1 2">
    <name type="scientific">Shewanella gaetbuli</name>
    <dbReference type="NCBI Taxonomy" id="220752"/>
    <lineage>
        <taxon>Bacteria</taxon>
        <taxon>Pseudomonadati</taxon>
        <taxon>Pseudomonadota</taxon>
        <taxon>Gammaproteobacteria</taxon>
        <taxon>Alteromonadales</taxon>
        <taxon>Shewanellaceae</taxon>
        <taxon>Shewanella</taxon>
    </lineage>
</organism>
<evidence type="ECO:0000313" key="2">
    <source>
        <dbReference type="Proteomes" id="UP001139333"/>
    </source>
</evidence>
<dbReference type="EMBL" id="JAKIKP010000001">
    <property type="protein sequence ID" value="MCL1141305.1"/>
    <property type="molecule type" value="Genomic_DNA"/>
</dbReference>